<reference evidence="3 4" key="1">
    <citation type="submission" date="2015-12" db="EMBL/GenBank/DDBJ databases">
        <title>Genome sequence of Tistrella mobilis MCCC 1A02139.</title>
        <authorList>
            <person name="Lu L."/>
            <person name="Lai Q."/>
            <person name="Shao Z."/>
            <person name="Qian P."/>
        </authorList>
    </citation>
    <scope>NUCLEOTIDE SEQUENCE [LARGE SCALE GENOMIC DNA]</scope>
    <source>
        <strain evidence="3 4">MCCC 1A02139</strain>
    </source>
</reference>
<dbReference type="InterPro" id="IPR010982">
    <property type="entry name" value="Lambda_DNA-bd_dom_sf"/>
</dbReference>
<dbReference type="OrthoDB" id="189170at2"/>
<dbReference type="PROSITE" id="PS50943">
    <property type="entry name" value="HTH_CROC1"/>
    <property type="match status" value="1"/>
</dbReference>
<dbReference type="SUPFAM" id="SSF51182">
    <property type="entry name" value="RmlC-like cupins"/>
    <property type="match status" value="1"/>
</dbReference>
<dbReference type="InterPro" id="IPR050807">
    <property type="entry name" value="TransReg_Diox_bact_type"/>
</dbReference>
<dbReference type="AlphaFoldDB" id="A0A162LLE4"/>
<dbReference type="Proteomes" id="UP000075787">
    <property type="component" value="Unassembled WGS sequence"/>
</dbReference>
<protein>
    <submittedName>
        <fullName evidence="3">XRE family transcriptional regulator</fullName>
    </submittedName>
</protein>
<dbReference type="GO" id="GO:0005829">
    <property type="term" value="C:cytosol"/>
    <property type="evidence" value="ECO:0007669"/>
    <property type="project" value="TreeGrafter"/>
</dbReference>
<dbReference type="Gene3D" id="1.10.260.40">
    <property type="entry name" value="lambda repressor-like DNA-binding domains"/>
    <property type="match status" value="1"/>
</dbReference>
<comment type="caution">
    <text evidence="3">The sequence shown here is derived from an EMBL/GenBank/DDBJ whole genome shotgun (WGS) entry which is preliminary data.</text>
</comment>
<evidence type="ECO:0000259" key="2">
    <source>
        <dbReference type="PROSITE" id="PS50943"/>
    </source>
</evidence>
<evidence type="ECO:0000256" key="1">
    <source>
        <dbReference type="ARBA" id="ARBA00023125"/>
    </source>
</evidence>
<dbReference type="SUPFAM" id="SSF47413">
    <property type="entry name" value="lambda repressor-like DNA-binding domains"/>
    <property type="match status" value="1"/>
</dbReference>
<gene>
    <name evidence="3" type="ORF">AUP44_23330</name>
</gene>
<dbReference type="GeneID" id="97240627"/>
<feature type="domain" description="HTH cro/C1-type" evidence="2">
    <location>
        <begin position="18"/>
        <end position="72"/>
    </location>
</feature>
<evidence type="ECO:0000313" key="4">
    <source>
        <dbReference type="Proteomes" id="UP000075787"/>
    </source>
</evidence>
<dbReference type="Gene3D" id="2.60.120.10">
    <property type="entry name" value="Jelly Rolls"/>
    <property type="match status" value="1"/>
</dbReference>
<dbReference type="EMBL" id="LPZR01000062">
    <property type="protein sequence ID" value="KYO55531.1"/>
    <property type="molecule type" value="Genomic_DNA"/>
</dbReference>
<dbReference type="CDD" id="cd02209">
    <property type="entry name" value="cupin_XRE_C"/>
    <property type="match status" value="1"/>
</dbReference>
<proteinExistence type="predicted"/>
<sequence length="189" mass="20680">MEEAPDIPGIDDRLARRLKGLRLAAGWSLDDLAARAGVSRASLSRIENAEVSATAAVLGRLAAAHGLPMSRLIALAEEDFTARLRPADQPVWTDPATGFRRRQLSPPSAMLGGEVLDCELPPATRIDYHQPPRPGLEHHLVLMTGRLRVTVEGTPHDLMPGDCLRYRLHGASRFETTPAEGARYHLFIL</sequence>
<dbReference type="PANTHER" id="PTHR46797:SF10">
    <property type="entry name" value="BLR1115 PROTEIN"/>
    <property type="match status" value="1"/>
</dbReference>
<name>A0A162LLE4_9PROT</name>
<dbReference type="Pfam" id="PF13560">
    <property type="entry name" value="HTH_31"/>
    <property type="match status" value="1"/>
</dbReference>
<dbReference type="GO" id="GO:0003700">
    <property type="term" value="F:DNA-binding transcription factor activity"/>
    <property type="evidence" value="ECO:0007669"/>
    <property type="project" value="TreeGrafter"/>
</dbReference>
<dbReference type="InterPro" id="IPR011051">
    <property type="entry name" value="RmlC_Cupin_sf"/>
</dbReference>
<dbReference type="PANTHER" id="PTHR46797">
    <property type="entry name" value="HTH-TYPE TRANSCRIPTIONAL REGULATOR"/>
    <property type="match status" value="1"/>
</dbReference>
<dbReference type="InterPro" id="IPR014710">
    <property type="entry name" value="RmlC-like_jellyroll"/>
</dbReference>
<organism evidence="3 4">
    <name type="scientific">Tistrella mobilis</name>
    <dbReference type="NCBI Taxonomy" id="171437"/>
    <lineage>
        <taxon>Bacteria</taxon>
        <taxon>Pseudomonadati</taxon>
        <taxon>Pseudomonadota</taxon>
        <taxon>Alphaproteobacteria</taxon>
        <taxon>Geminicoccales</taxon>
        <taxon>Geminicoccaceae</taxon>
        <taxon>Tistrella</taxon>
    </lineage>
</organism>
<keyword evidence="1" id="KW-0238">DNA-binding</keyword>
<dbReference type="RefSeq" id="WP_062762228.1">
    <property type="nucleotide sequence ID" value="NZ_CP121045.1"/>
</dbReference>
<dbReference type="InterPro" id="IPR001387">
    <property type="entry name" value="Cro/C1-type_HTH"/>
</dbReference>
<dbReference type="SMART" id="SM00530">
    <property type="entry name" value="HTH_XRE"/>
    <property type="match status" value="1"/>
</dbReference>
<accession>A0A162LLE4</accession>
<dbReference type="GO" id="GO:0003677">
    <property type="term" value="F:DNA binding"/>
    <property type="evidence" value="ECO:0007669"/>
    <property type="project" value="UniProtKB-KW"/>
</dbReference>
<evidence type="ECO:0000313" key="3">
    <source>
        <dbReference type="EMBL" id="KYO55531.1"/>
    </source>
</evidence>
<dbReference type="CDD" id="cd00093">
    <property type="entry name" value="HTH_XRE"/>
    <property type="match status" value="1"/>
</dbReference>